<organism evidence="2 3">
    <name type="scientific">Paraglaciecola psychrophila 170</name>
    <dbReference type="NCBI Taxonomy" id="1129794"/>
    <lineage>
        <taxon>Bacteria</taxon>
        <taxon>Pseudomonadati</taxon>
        <taxon>Pseudomonadota</taxon>
        <taxon>Gammaproteobacteria</taxon>
        <taxon>Alteromonadales</taxon>
        <taxon>Alteromonadaceae</taxon>
        <taxon>Paraglaciecola</taxon>
    </lineage>
</organism>
<protein>
    <submittedName>
        <fullName evidence="2">RND efflux system outer membrane lipoprotein</fullName>
    </submittedName>
</protein>
<evidence type="ECO:0000313" key="2">
    <source>
        <dbReference type="EMBL" id="AGH44139.1"/>
    </source>
</evidence>
<gene>
    <name evidence="2" type="ORF">C427_2030</name>
</gene>
<dbReference type="PANTHER" id="PTHR30203:SF32">
    <property type="entry name" value="CATION EFFLUX SYSTEM PROTEIN CUSC"/>
    <property type="match status" value="1"/>
</dbReference>
<reference evidence="2 3" key="1">
    <citation type="journal article" date="2013" name="Genome Announc.">
        <title>Complete Genome Sequence of Glaciecola psychrophila Strain 170T.</title>
        <authorList>
            <person name="Yin J."/>
            <person name="Chen J."/>
            <person name="Liu G."/>
            <person name="Yu Y."/>
            <person name="Song L."/>
            <person name="Wang X."/>
            <person name="Qu X."/>
        </authorList>
    </citation>
    <scope>NUCLEOTIDE SEQUENCE [LARGE SCALE GENOMIC DNA]</scope>
    <source>
        <strain evidence="2 3">170</strain>
    </source>
</reference>
<dbReference type="PANTHER" id="PTHR30203">
    <property type="entry name" value="OUTER MEMBRANE CATION EFFLUX PROTEIN"/>
    <property type="match status" value="1"/>
</dbReference>
<dbReference type="KEGG" id="gps:C427_2030"/>
<evidence type="ECO:0000313" key="3">
    <source>
        <dbReference type="Proteomes" id="UP000011864"/>
    </source>
</evidence>
<dbReference type="Gene3D" id="2.20.200.10">
    <property type="entry name" value="Outer membrane efflux proteins (OEP)"/>
    <property type="match status" value="1"/>
</dbReference>
<sequence>MLGRYPNASLTSEPLASPLLTADIPIGMPSDIISRKPALLASWYQVLAQDAGLAFAHKQRFPSINLRSSISDSADELSDLLSGSSLAWSLLGGLTAPLFRAGDLNANEEIARLRLKQQEQVYLDTLYNAFSNVENAITSESSLKQRFQATLAAQQNAEAAQTLAFEQYQRGLVTYTTALEAQGRSFNAQSALIQIKNQLLANRIDLHIALGRDFADTKNLQDNEQEDVLINE</sequence>
<dbReference type="GO" id="GO:0015562">
    <property type="term" value="F:efflux transmembrane transporter activity"/>
    <property type="evidence" value="ECO:0007669"/>
    <property type="project" value="InterPro"/>
</dbReference>
<dbReference type="AlphaFoldDB" id="M4RPK3"/>
<dbReference type="InterPro" id="IPR003423">
    <property type="entry name" value="OMP_efflux"/>
</dbReference>
<dbReference type="EMBL" id="CP003837">
    <property type="protein sequence ID" value="AGH44139.1"/>
    <property type="molecule type" value="Genomic_DNA"/>
</dbReference>
<dbReference type="eggNOG" id="COG1538">
    <property type="taxonomic scope" value="Bacteria"/>
</dbReference>
<dbReference type="Gene3D" id="1.20.1600.10">
    <property type="entry name" value="Outer membrane efflux proteins (OEP)"/>
    <property type="match status" value="1"/>
</dbReference>
<keyword evidence="3" id="KW-1185">Reference proteome</keyword>
<dbReference type="PATRIC" id="fig|1129794.4.peg.2011"/>
<dbReference type="InterPro" id="IPR010131">
    <property type="entry name" value="MdtP/NodT-like"/>
</dbReference>
<keyword evidence="2" id="KW-0449">Lipoprotein</keyword>
<dbReference type="SUPFAM" id="SSF56954">
    <property type="entry name" value="Outer membrane efflux proteins (OEP)"/>
    <property type="match status" value="1"/>
</dbReference>
<evidence type="ECO:0000256" key="1">
    <source>
        <dbReference type="ARBA" id="ARBA00007613"/>
    </source>
</evidence>
<dbReference type="Pfam" id="PF02321">
    <property type="entry name" value="OEP"/>
    <property type="match status" value="1"/>
</dbReference>
<name>M4RPK3_9ALTE</name>
<proteinExistence type="inferred from homology"/>
<dbReference type="HOGENOM" id="CLU_1193959_0_0_6"/>
<dbReference type="Proteomes" id="UP000011864">
    <property type="component" value="Chromosome"/>
</dbReference>
<comment type="similarity">
    <text evidence="1">Belongs to the outer membrane factor (OMF) (TC 1.B.17) family.</text>
</comment>
<dbReference type="STRING" id="1129794.C427_2030"/>
<accession>M4RPK3</accession>